<evidence type="ECO:0000256" key="12">
    <source>
        <dbReference type="ARBA" id="ARBA00022777"/>
    </source>
</evidence>
<dbReference type="InterPro" id="IPR017441">
    <property type="entry name" value="Protein_kinase_ATP_BS"/>
</dbReference>
<evidence type="ECO:0000313" key="24">
    <source>
        <dbReference type="Proteomes" id="UP000585474"/>
    </source>
</evidence>
<dbReference type="Gene3D" id="1.10.510.10">
    <property type="entry name" value="Transferase(Phosphotransferase) domain 1"/>
    <property type="match status" value="1"/>
</dbReference>
<dbReference type="FunFam" id="3.30.200.20:FF:000661">
    <property type="entry name" value="Serine-threonine protein kinase plant-type"/>
    <property type="match status" value="1"/>
</dbReference>
<dbReference type="GO" id="GO:0006952">
    <property type="term" value="P:defense response"/>
    <property type="evidence" value="ECO:0007669"/>
    <property type="project" value="UniProtKB-ARBA"/>
</dbReference>
<dbReference type="GO" id="GO:0005886">
    <property type="term" value="C:plasma membrane"/>
    <property type="evidence" value="ECO:0007669"/>
    <property type="project" value="UniProtKB-SubCell"/>
</dbReference>
<dbReference type="InterPro" id="IPR011009">
    <property type="entry name" value="Kinase-like_dom_sf"/>
</dbReference>
<accession>A0A7J0GTW1</accession>
<evidence type="ECO:0000313" key="23">
    <source>
        <dbReference type="EMBL" id="GFZ14171.1"/>
    </source>
</evidence>
<dbReference type="Proteomes" id="UP000585474">
    <property type="component" value="Unassembled WGS sequence"/>
</dbReference>
<dbReference type="GO" id="GO:0005524">
    <property type="term" value="F:ATP binding"/>
    <property type="evidence" value="ECO:0007669"/>
    <property type="project" value="UniProtKB-UniRule"/>
</dbReference>
<dbReference type="FunFam" id="1.10.510.10:FF:000358">
    <property type="entry name" value="Putative leucine-rich repeat receptor-like serine/threonine-protein kinase"/>
    <property type="match status" value="1"/>
</dbReference>
<dbReference type="PROSITE" id="PS00107">
    <property type="entry name" value="PROTEIN_KINASE_ATP"/>
    <property type="match status" value="1"/>
</dbReference>
<keyword evidence="14 21" id="KW-1133">Transmembrane helix</keyword>
<dbReference type="InterPro" id="IPR001611">
    <property type="entry name" value="Leu-rich_rpt"/>
</dbReference>
<keyword evidence="16" id="KW-0675">Receptor</keyword>
<dbReference type="InterPro" id="IPR000719">
    <property type="entry name" value="Prot_kinase_dom"/>
</dbReference>
<dbReference type="InterPro" id="IPR032675">
    <property type="entry name" value="LRR_dom_sf"/>
</dbReference>
<evidence type="ECO:0000256" key="3">
    <source>
        <dbReference type="ARBA" id="ARBA00022475"/>
    </source>
</evidence>
<keyword evidence="3" id="KW-1003">Cell membrane</keyword>
<protein>
    <recommendedName>
        <fullName evidence="2">non-specific serine/threonine protein kinase</fullName>
        <ecNumber evidence="2">2.7.11.1</ecNumber>
    </recommendedName>
</protein>
<feature type="binding site" evidence="20">
    <location>
        <position position="510"/>
    </location>
    <ligand>
        <name>ATP</name>
        <dbReference type="ChEBI" id="CHEBI:30616"/>
    </ligand>
</feature>
<dbReference type="OrthoDB" id="676979at2759"/>
<comment type="caution">
    <text evidence="23">The sequence shown here is derived from an EMBL/GenBank/DDBJ whole genome shotgun (WGS) entry which is preliminary data.</text>
</comment>
<dbReference type="SUPFAM" id="SSF52058">
    <property type="entry name" value="L domain-like"/>
    <property type="match status" value="2"/>
</dbReference>
<dbReference type="PROSITE" id="PS00108">
    <property type="entry name" value="PROTEIN_KINASE_ST"/>
    <property type="match status" value="1"/>
</dbReference>
<sequence length="768" mass="84681">MLELYDNNLMGPIPATLFNISSLQIISLPLNHLSGNLPPNIGLWSPNLQALLLGGNELSGIVPTCISNASELTLLDLGGNRFTGSIPNSLGKLRHLEVLELASNKFTSDLELSFLTSLTNCRQLRQLFIQSNPLNGILPRAIGNLSSSMDHIDASYCGIKGNIPIQIGNLSNLAFLHLSGNYLSGFIPITIKVLSKLQVLDFYSNKLQGSIRSSLCSLKNLGSLALDQNRFSGSLPACLGNLSSLRHLRLGFNQLNFSMPRSLCSLKDLLVLNLSSNSLSGKLPSELGNLKVAIQIDLSLNQFSGEIPSAIGGMQNLVQLSLGNNKLQGSIPQSFGNLISLEFLDLSQNDLFGVIPKSLEELVHLKYFNVSFNRLGGEIPSGGPFANFSNRSFMANEGFCDAPWLHMSMCHNGSLHQSRERKMLVLAYIVMSIVSIPFAICITVVFIRWLRSREIQSQVNLLAIASHRRIAYHELVRATNAFNQSNLLGKGSFSSVYKGVLSDGTILAVKVFNLQLEGAFKSFDTECEILRNLCHRNLTKVISSCSTPDFKSLVLEYMPNGTLEKWLYCHNYFLNILQRLDLMIDVACALEYLHYGSSIHVVHCDLKPSNVLIDNDMVAHVSDFGIAKFLYVGESIVQTKTIGTLGYIAPEYGMKGIVSTKCDVYSYGILLMETFTRTKPTDAMFDGDLSLKRWVDDSTPNAMIKIVDANLLRANQEHYAANVQCVSSIMELALRCSAESPVDRMNVKDALTTLKSIRLQYLKQLSTK</sequence>
<gene>
    <name evidence="23" type="ORF">Acr_24g0003610</name>
</gene>
<keyword evidence="12 23" id="KW-0418">Kinase</keyword>
<dbReference type="SUPFAM" id="SSF56112">
    <property type="entry name" value="Protein kinase-like (PK-like)"/>
    <property type="match status" value="1"/>
</dbReference>
<evidence type="ECO:0000256" key="8">
    <source>
        <dbReference type="ARBA" id="ARBA00022692"/>
    </source>
</evidence>
<feature type="domain" description="Protein kinase" evidence="22">
    <location>
        <begin position="482"/>
        <end position="762"/>
    </location>
</feature>
<dbReference type="EC" id="2.7.11.1" evidence="2"/>
<evidence type="ECO:0000256" key="16">
    <source>
        <dbReference type="ARBA" id="ARBA00023170"/>
    </source>
</evidence>
<dbReference type="InterPro" id="IPR003591">
    <property type="entry name" value="Leu-rich_rpt_typical-subtyp"/>
</dbReference>
<dbReference type="AlphaFoldDB" id="A0A7J0GTW1"/>
<dbReference type="SMART" id="SM00220">
    <property type="entry name" value="S_TKc"/>
    <property type="match status" value="1"/>
</dbReference>
<keyword evidence="7" id="KW-0808">Transferase</keyword>
<evidence type="ECO:0000256" key="10">
    <source>
        <dbReference type="ARBA" id="ARBA00022737"/>
    </source>
</evidence>
<organism evidence="23 24">
    <name type="scientific">Actinidia rufa</name>
    <dbReference type="NCBI Taxonomy" id="165716"/>
    <lineage>
        <taxon>Eukaryota</taxon>
        <taxon>Viridiplantae</taxon>
        <taxon>Streptophyta</taxon>
        <taxon>Embryophyta</taxon>
        <taxon>Tracheophyta</taxon>
        <taxon>Spermatophyta</taxon>
        <taxon>Magnoliopsida</taxon>
        <taxon>eudicotyledons</taxon>
        <taxon>Gunneridae</taxon>
        <taxon>Pentapetalae</taxon>
        <taxon>asterids</taxon>
        <taxon>Ericales</taxon>
        <taxon>Actinidiaceae</taxon>
        <taxon>Actinidia</taxon>
    </lineage>
</organism>
<reference evidence="23 24" key="1">
    <citation type="submission" date="2019-07" db="EMBL/GenBank/DDBJ databases">
        <title>De Novo Assembly of kiwifruit Actinidia rufa.</title>
        <authorList>
            <person name="Sugita-Konishi S."/>
            <person name="Sato K."/>
            <person name="Mori E."/>
            <person name="Abe Y."/>
            <person name="Kisaki G."/>
            <person name="Hamano K."/>
            <person name="Suezawa K."/>
            <person name="Otani M."/>
            <person name="Fukuda T."/>
            <person name="Manabe T."/>
            <person name="Gomi K."/>
            <person name="Tabuchi M."/>
            <person name="Akimitsu K."/>
            <person name="Kataoka I."/>
        </authorList>
    </citation>
    <scope>NUCLEOTIDE SEQUENCE [LARGE SCALE GENOMIC DNA]</scope>
    <source>
        <strain evidence="24">cv. Fuchu</strain>
    </source>
</reference>
<evidence type="ECO:0000256" key="17">
    <source>
        <dbReference type="ARBA" id="ARBA00023180"/>
    </source>
</evidence>
<dbReference type="InterPro" id="IPR051809">
    <property type="entry name" value="Plant_receptor-like_S/T_kinase"/>
</dbReference>
<dbReference type="Gene3D" id="3.80.10.10">
    <property type="entry name" value="Ribonuclease Inhibitor"/>
    <property type="match status" value="2"/>
</dbReference>
<dbReference type="SMART" id="SM00369">
    <property type="entry name" value="LRR_TYP"/>
    <property type="match status" value="8"/>
</dbReference>
<evidence type="ECO:0000256" key="1">
    <source>
        <dbReference type="ARBA" id="ARBA00004162"/>
    </source>
</evidence>
<comment type="catalytic activity">
    <reaction evidence="19">
        <text>L-seryl-[protein] + ATP = O-phospho-L-seryl-[protein] + ADP + H(+)</text>
        <dbReference type="Rhea" id="RHEA:17989"/>
        <dbReference type="Rhea" id="RHEA-COMP:9863"/>
        <dbReference type="Rhea" id="RHEA-COMP:11604"/>
        <dbReference type="ChEBI" id="CHEBI:15378"/>
        <dbReference type="ChEBI" id="CHEBI:29999"/>
        <dbReference type="ChEBI" id="CHEBI:30616"/>
        <dbReference type="ChEBI" id="CHEBI:83421"/>
        <dbReference type="ChEBI" id="CHEBI:456216"/>
        <dbReference type="EC" id="2.7.11.1"/>
    </reaction>
</comment>
<dbReference type="GO" id="GO:0004674">
    <property type="term" value="F:protein serine/threonine kinase activity"/>
    <property type="evidence" value="ECO:0007669"/>
    <property type="project" value="UniProtKB-KW"/>
</dbReference>
<evidence type="ECO:0000256" key="13">
    <source>
        <dbReference type="ARBA" id="ARBA00022840"/>
    </source>
</evidence>
<keyword evidence="8 21" id="KW-0812">Transmembrane</keyword>
<evidence type="ECO:0000256" key="18">
    <source>
        <dbReference type="ARBA" id="ARBA00047899"/>
    </source>
</evidence>
<dbReference type="Pfam" id="PF00069">
    <property type="entry name" value="Pkinase"/>
    <property type="match status" value="1"/>
</dbReference>
<keyword evidence="4" id="KW-0723">Serine/threonine-protein kinase</keyword>
<keyword evidence="11 20" id="KW-0547">Nucleotide-binding</keyword>
<keyword evidence="9" id="KW-0732">Signal</keyword>
<dbReference type="PROSITE" id="PS50011">
    <property type="entry name" value="PROTEIN_KINASE_DOM"/>
    <property type="match status" value="1"/>
</dbReference>
<evidence type="ECO:0000256" key="7">
    <source>
        <dbReference type="ARBA" id="ARBA00022679"/>
    </source>
</evidence>
<evidence type="ECO:0000256" key="14">
    <source>
        <dbReference type="ARBA" id="ARBA00022989"/>
    </source>
</evidence>
<dbReference type="Gene3D" id="3.30.200.20">
    <property type="entry name" value="Phosphorylase Kinase, domain 1"/>
    <property type="match status" value="1"/>
</dbReference>
<dbReference type="FunFam" id="3.80.10.10:FF:000095">
    <property type="entry name" value="LRR receptor-like serine/threonine-protein kinase GSO1"/>
    <property type="match status" value="1"/>
</dbReference>
<dbReference type="PANTHER" id="PTHR27008">
    <property type="entry name" value="OS04G0122200 PROTEIN"/>
    <property type="match status" value="1"/>
</dbReference>
<evidence type="ECO:0000256" key="15">
    <source>
        <dbReference type="ARBA" id="ARBA00023136"/>
    </source>
</evidence>
<evidence type="ECO:0000259" key="22">
    <source>
        <dbReference type="PROSITE" id="PS50011"/>
    </source>
</evidence>
<evidence type="ECO:0000256" key="6">
    <source>
        <dbReference type="ARBA" id="ARBA00022614"/>
    </source>
</evidence>
<feature type="transmembrane region" description="Helical" evidence="21">
    <location>
        <begin position="425"/>
        <end position="450"/>
    </location>
</feature>
<dbReference type="InterPro" id="IPR008271">
    <property type="entry name" value="Ser/Thr_kinase_AS"/>
</dbReference>
<keyword evidence="10" id="KW-0677">Repeat</keyword>
<dbReference type="PANTHER" id="PTHR27008:SF585">
    <property type="entry name" value="PROTEIN KINASE DOMAIN-CONTAINING PROTEIN"/>
    <property type="match status" value="1"/>
</dbReference>
<evidence type="ECO:0000256" key="11">
    <source>
        <dbReference type="ARBA" id="ARBA00022741"/>
    </source>
</evidence>
<dbReference type="Pfam" id="PF00560">
    <property type="entry name" value="LRR_1"/>
    <property type="match status" value="4"/>
</dbReference>
<evidence type="ECO:0000256" key="19">
    <source>
        <dbReference type="ARBA" id="ARBA00048679"/>
    </source>
</evidence>
<keyword evidence="13 20" id="KW-0067">ATP-binding</keyword>
<dbReference type="EMBL" id="BJWL01000024">
    <property type="protein sequence ID" value="GFZ14171.1"/>
    <property type="molecule type" value="Genomic_DNA"/>
</dbReference>
<comment type="catalytic activity">
    <reaction evidence="18">
        <text>L-threonyl-[protein] + ATP = O-phospho-L-threonyl-[protein] + ADP + H(+)</text>
        <dbReference type="Rhea" id="RHEA:46608"/>
        <dbReference type="Rhea" id="RHEA-COMP:11060"/>
        <dbReference type="Rhea" id="RHEA-COMP:11605"/>
        <dbReference type="ChEBI" id="CHEBI:15378"/>
        <dbReference type="ChEBI" id="CHEBI:30013"/>
        <dbReference type="ChEBI" id="CHEBI:30616"/>
        <dbReference type="ChEBI" id="CHEBI:61977"/>
        <dbReference type="ChEBI" id="CHEBI:456216"/>
        <dbReference type="EC" id="2.7.11.1"/>
    </reaction>
</comment>
<comment type="subcellular location">
    <subcellularLocation>
        <location evidence="1">Cell membrane</location>
        <topology evidence="1">Single-pass membrane protein</topology>
    </subcellularLocation>
</comment>
<keyword evidence="17" id="KW-0325">Glycoprotein</keyword>
<keyword evidence="15 21" id="KW-0472">Membrane</keyword>
<dbReference type="Pfam" id="PF13855">
    <property type="entry name" value="LRR_8"/>
    <property type="match status" value="2"/>
</dbReference>
<keyword evidence="5" id="KW-0597">Phosphoprotein</keyword>
<evidence type="ECO:0000256" key="4">
    <source>
        <dbReference type="ARBA" id="ARBA00022527"/>
    </source>
</evidence>
<evidence type="ECO:0000256" key="2">
    <source>
        <dbReference type="ARBA" id="ARBA00012513"/>
    </source>
</evidence>
<evidence type="ECO:0000256" key="20">
    <source>
        <dbReference type="PROSITE-ProRule" id="PRU10141"/>
    </source>
</evidence>
<keyword evidence="6" id="KW-0433">Leucine-rich repeat</keyword>
<name>A0A7J0GTW1_9ERIC</name>
<keyword evidence="24" id="KW-1185">Reference proteome</keyword>
<evidence type="ECO:0000256" key="9">
    <source>
        <dbReference type="ARBA" id="ARBA00022729"/>
    </source>
</evidence>
<evidence type="ECO:0000256" key="21">
    <source>
        <dbReference type="SAM" id="Phobius"/>
    </source>
</evidence>
<dbReference type="GO" id="GO:0051707">
    <property type="term" value="P:response to other organism"/>
    <property type="evidence" value="ECO:0007669"/>
    <property type="project" value="UniProtKB-ARBA"/>
</dbReference>
<evidence type="ECO:0000256" key="5">
    <source>
        <dbReference type="ARBA" id="ARBA00022553"/>
    </source>
</evidence>
<proteinExistence type="predicted"/>